<evidence type="ECO:0000313" key="4">
    <source>
        <dbReference type="EMBL" id="KAK1877652.1"/>
    </source>
</evidence>
<keyword evidence="2" id="KW-1133">Transmembrane helix</keyword>
<feature type="transmembrane region" description="Helical" evidence="2">
    <location>
        <begin position="206"/>
        <end position="225"/>
    </location>
</feature>
<dbReference type="Proteomes" id="UP001228049">
    <property type="component" value="Unassembled WGS sequence"/>
</dbReference>
<evidence type="ECO:0000259" key="3">
    <source>
        <dbReference type="Pfam" id="PF24357"/>
    </source>
</evidence>
<organism evidence="4 5">
    <name type="scientific">Dissostichus eleginoides</name>
    <name type="common">Patagonian toothfish</name>
    <name type="synonym">Dissostichus amissus</name>
    <dbReference type="NCBI Taxonomy" id="100907"/>
    <lineage>
        <taxon>Eukaryota</taxon>
        <taxon>Metazoa</taxon>
        <taxon>Chordata</taxon>
        <taxon>Craniata</taxon>
        <taxon>Vertebrata</taxon>
        <taxon>Euteleostomi</taxon>
        <taxon>Actinopterygii</taxon>
        <taxon>Neopterygii</taxon>
        <taxon>Teleostei</taxon>
        <taxon>Neoteleostei</taxon>
        <taxon>Acanthomorphata</taxon>
        <taxon>Eupercaria</taxon>
        <taxon>Perciformes</taxon>
        <taxon>Notothenioidei</taxon>
        <taxon>Nototheniidae</taxon>
        <taxon>Dissostichus</taxon>
    </lineage>
</organism>
<feature type="transmembrane region" description="Helical" evidence="2">
    <location>
        <begin position="106"/>
        <end position="125"/>
    </location>
</feature>
<keyword evidence="5" id="KW-1185">Reference proteome</keyword>
<sequence>MGFDTFCSLNSSDPFWNHMPVPGAVPGSVPRGVCVSLGVDPSVDPPAAALDTKRHVRLVSTQAFICSNPRTVVPECRKCIAYTGPHENTWGELLVIHNLKCFQNTVLVWLPCLYLWMCAPIYLIYLRSHDRGYICMTHLNKAKTAAGVLLWMICWSDVFYSFWERGHGSSIPAPVHLVSPMILGLTMLLATLLIQYERMKGVQSCGVLLIYWLLALLCATVTFRSKILQALDQLWTVSVWRYTTFYIYYFLLLVSLFLSCLTDKPPLFSQAIKDPNPCPEPGAPFLSRITFWWINRLMVTGYRRPLEEKDLWSLNLEDRSHRVVPQLVLRWNTECQKVKRTEQKTFYSPKRVTNTEVKEDRAVEESEILIVKPQKTKEPSLFWACA</sequence>
<dbReference type="InterPro" id="IPR056227">
    <property type="entry name" value="TMD0_ABC"/>
</dbReference>
<accession>A0AAD9B6X4</accession>
<dbReference type="EMBL" id="JASDAP010000027">
    <property type="protein sequence ID" value="KAK1877652.1"/>
    <property type="molecule type" value="Genomic_DNA"/>
</dbReference>
<proteinExistence type="predicted"/>
<evidence type="ECO:0000256" key="2">
    <source>
        <dbReference type="SAM" id="Phobius"/>
    </source>
</evidence>
<feature type="domain" description="ABC transporter TMD0" evidence="3">
    <location>
        <begin position="100"/>
        <end position="230"/>
    </location>
</feature>
<comment type="subcellular location">
    <subcellularLocation>
        <location evidence="1">Membrane</location>
        <topology evidence="1">Multi-pass membrane protein</topology>
    </subcellularLocation>
</comment>
<keyword evidence="2" id="KW-0472">Membrane</keyword>
<evidence type="ECO:0000256" key="1">
    <source>
        <dbReference type="ARBA" id="ARBA00004141"/>
    </source>
</evidence>
<keyword evidence="2" id="KW-0812">Transmembrane</keyword>
<dbReference type="Pfam" id="PF24357">
    <property type="entry name" value="TMD0_ABC"/>
    <property type="match status" value="1"/>
</dbReference>
<feature type="transmembrane region" description="Helical" evidence="2">
    <location>
        <begin position="145"/>
        <end position="163"/>
    </location>
</feature>
<gene>
    <name evidence="4" type="ORF">KUDE01_002960</name>
</gene>
<feature type="transmembrane region" description="Helical" evidence="2">
    <location>
        <begin position="175"/>
        <end position="194"/>
    </location>
</feature>
<feature type="transmembrane region" description="Helical" evidence="2">
    <location>
        <begin position="245"/>
        <end position="262"/>
    </location>
</feature>
<evidence type="ECO:0000313" key="5">
    <source>
        <dbReference type="Proteomes" id="UP001228049"/>
    </source>
</evidence>
<comment type="caution">
    <text evidence="4">The sequence shown here is derived from an EMBL/GenBank/DDBJ whole genome shotgun (WGS) entry which is preliminary data.</text>
</comment>
<name>A0AAD9B6X4_DISEL</name>
<dbReference type="AlphaFoldDB" id="A0AAD9B6X4"/>
<protein>
    <submittedName>
        <fullName evidence="4">Multidrug resistance-associated protein 1</fullName>
    </submittedName>
</protein>
<reference evidence="4" key="1">
    <citation type="submission" date="2023-04" db="EMBL/GenBank/DDBJ databases">
        <title>Chromosome-level genome of Chaenocephalus aceratus.</title>
        <authorList>
            <person name="Park H."/>
        </authorList>
    </citation>
    <scope>NUCLEOTIDE SEQUENCE</scope>
    <source>
        <strain evidence="4">DE</strain>
        <tissue evidence="4">Muscle</tissue>
    </source>
</reference>